<dbReference type="PANTHER" id="PTHR38123:SF1">
    <property type="entry name" value="HYDROPHOBIC SURFACE BINDING PROTEIN"/>
    <property type="match status" value="1"/>
</dbReference>
<comment type="caution">
    <text evidence="2">The sequence shown here is derived from an EMBL/GenBank/DDBJ whole genome shotgun (WGS) entry which is preliminary data.</text>
</comment>
<dbReference type="AlphaFoldDB" id="A0A5N6K7B6"/>
<sequence>MPSIKSLLLCATGTLAFTGFTQIETDISAIDKNIQTLTTQATSYTGGLTDGLAILNSLSNIYSSFMQGATDASDLPASFSESDAQSLIDYTNSTVLVDSTTAVKTLEGKKEHFQEVQLAGSVATALSDLLAGHQKFTEQVVQRTPENLTADAMSVLDLIIEVLKDGIAFFEN</sequence>
<reference evidence="2 3" key="1">
    <citation type="submission" date="2019-06" db="EMBL/GenBank/DDBJ databases">
        <title>Genome Sequence of the Brown Rot Fungal Pathogen Monilinia laxa.</title>
        <authorList>
            <person name="De Miccolis Angelini R.M."/>
            <person name="Landi L."/>
            <person name="Abate D."/>
            <person name="Pollastro S."/>
            <person name="Romanazzi G."/>
            <person name="Faretra F."/>
        </authorList>
    </citation>
    <scope>NUCLEOTIDE SEQUENCE [LARGE SCALE GENOMIC DNA]</scope>
    <source>
        <strain evidence="2 3">Mlax316</strain>
    </source>
</reference>
<keyword evidence="3" id="KW-1185">Reference proteome</keyword>
<evidence type="ECO:0000313" key="2">
    <source>
        <dbReference type="EMBL" id="KAB8298630.1"/>
    </source>
</evidence>
<evidence type="ECO:0000256" key="1">
    <source>
        <dbReference type="SAM" id="SignalP"/>
    </source>
</evidence>
<feature type="chain" id="PRO_5025030436" description="Hydrophobic surface binding protein A" evidence="1">
    <location>
        <begin position="17"/>
        <end position="172"/>
    </location>
</feature>
<proteinExistence type="predicted"/>
<accession>A0A5N6K7B6</accession>
<name>A0A5N6K7B6_MONLA</name>
<dbReference type="Gene3D" id="1.20.1280.140">
    <property type="match status" value="1"/>
</dbReference>
<evidence type="ECO:0008006" key="4">
    <source>
        <dbReference type="Google" id="ProtNLM"/>
    </source>
</evidence>
<dbReference type="EMBL" id="VIGI01000006">
    <property type="protein sequence ID" value="KAB8298630.1"/>
    <property type="molecule type" value="Genomic_DNA"/>
</dbReference>
<protein>
    <recommendedName>
        <fullName evidence="4">Hydrophobic surface binding protein A</fullName>
    </recommendedName>
</protein>
<dbReference type="PANTHER" id="PTHR38123">
    <property type="entry name" value="CELL WALL SERINE-THREONINE-RICH GALACTOMANNOPROTEIN MP1 (AFU_ORTHOLOGUE AFUA_4G03240)"/>
    <property type="match status" value="1"/>
</dbReference>
<dbReference type="OrthoDB" id="2422134at2759"/>
<dbReference type="Pfam" id="PF12296">
    <property type="entry name" value="HsbA"/>
    <property type="match status" value="1"/>
</dbReference>
<evidence type="ECO:0000313" key="3">
    <source>
        <dbReference type="Proteomes" id="UP000326757"/>
    </source>
</evidence>
<dbReference type="GO" id="GO:0005576">
    <property type="term" value="C:extracellular region"/>
    <property type="evidence" value="ECO:0007669"/>
    <property type="project" value="TreeGrafter"/>
</dbReference>
<dbReference type="InterPro" id="IPR021054">
    <property type="entry name" value="Cell_wall_mannoprotein_1"/>
</dbReference>
<dbReference type="Proteomes" id="UP000326757">
    <property type="component" value="Unassembled WGS sequence"/>
</dbReference>
<organism evidence="2 3">
    <name type="scientific">Monilinia laxa</name>
    <name type="common">Brown rot fungus</name>
    <name type="synonym">Sclerotinia laxa</name>
    <dbReference type="NCBI Taxonomy" id="61186"/>
    <lineage>
        <taxon>Eukaryota</taxon>
        <taxon>Fungi</taxon>
        <taxon>Dikarya</taxon>
        <taxon>Ascomycota</taxon>
        <taxon>Pezizomycotina</taxon>
        <taxon>Leotiomycetes</taxon>
        <taxon>Helotiales</taxon>
        <taxon>Sclerotiniaceae</taxon>
        <taxon>Monilinia</taxon>
    </lineage>
</organism>
<keyword evidence="1" id="KW-0732">Signal</keyword>
<gene>
    <name evidence="2" type="ORF">EYC80_000809</name>
</gene>
<feature type="signal peptide" evidence="1">
    <location>
        <begin position="1"/>
        <end position="16"/>
    </location>
</feature>